<dbReference type="InterPro" id="IPR013264">
    <property type="entry name" value="DNAG_N"/>
</dbReference>
<keyword evidence="10 12" id="KW-0238">DNA-binding</keyword>
<keyword evidence="4 12" id="KW-0548">Nucleotidyltransferase</keyword>
<dbReference type="GO" id="GO:1990077">
    <property type="term" value="C:primosome complex"/>
    <property type="evidence" value="ECO:0007669"/>
    <property type="project" value="UniProtKB-KW"/>
</dbReference>
<dbReference type="GO" id="GO:0008270">
    <property type="term" value="F:zinc ion binding"/>
    <property type="evidence" value="ECO:0007669"/>
    <property type="project" value="UniProtKB-UniRule"/>
</dbReference>
<feature type="domain" description="Toprim" evidence="16">
    <location>
        <begin position="256"/>
        <end position="338"/>
    </location>
</feature>
<dbReference type="SUPFAM" id="SSF56731">
    <property type="entry name" value="DNA primase core"/>
    <property type="match status" value="1"/>
</dbReference>
<dbReference type="FunFam" id="3.90.580.10:FF:000001">
    <property type="entry name" value="DNA primase"/>
    <property type="match status" value="1"/>
</dbReference>
<dbReference type="STRING" id="1244869.H261_09108"/>
<evidence type="ECO:0000256" key="8">
    <source>
        <dbReference type="ARBA" id="ARBA00022833"/>
    </source>
</evidence>
<comment type="function">
    <text evidence="12 13">RNA polymerase that catalyzes the synthesis of short RNA molecules used as primers for DNA polymerase during DNA replication.</text>
</comment>
<dbReference type="InterPro" id="IPR034151">
    <property type="entry name" value="TOPRIM_DnaG_bac"/>
</dbReference>
<evidence type="ECO:0000256" key="13">
    <source>
        <dbReference type="PIRNR" id="PIRNR002811"/>
    </source>
</evidence>
<feature type="zinc finger region" description="CHC2-type" evidence="12 14">
    <location>
        <begin position="38"/>
        <end position="62"/>
    </location>
</feature>
<feature type="compositionally biased region" description="Gly residues" evidence="15">
    <location>
        <begin position="430"/>
        <end position="442"/>
    </location>
</feature>
<dbReference type="Gene3D" id="3.90.580.10">
    <property type="entry name" value="Zinc finger, CHC2-type domain"/>
    <property type="match status" value="1"/>
</dbReference>
<dbReference type="Pfam" id="PF08275">
    <property type="entry name" value="DNAG_N"/>
    <property type="match status" value="1"/>
</dbReference>
<dbReference type="SMART" id="SM00493">
    <property type="entry name" value="TOPRIM"/>
    <property type="match status" value="1"/>
</dbReference>
<dbReference type="PIRSF" id="PIRSF002811">
    <property type="entry name" value="DnaG"/>
    <property type="match status" value="1"/>
</dbReference>
<dbReference type="HAMAP" id="MF_00974">
    <property type="entry name" value="DNA_primase_DnaG"/>
    <property type="match status" value="1"/>
</dbReference>
<keyword evidence="1 12" id="KW-0240">DNA-directed RNA polymerase</keyword>
<dbReference type="PATRIC" id="fig|1244869.3.peg.1840"/>
<keyword evidence="11 12" id="KW-0804">Transcription</keyword>
<dbReference type="InterPro" id="IPR006171">
    <property type="entry name" value="TOPRIM_dom"/>
</dbReference>
<keyword evidence="8 12" id="KW-0862">Zinc</keyword>
<evidence type="ECO:0000256" key="10">
    <source>
        <dbReference type="ARBA" id="ARBA00023125"/>
    </source>
</evidence>
<evidence type="ECO:0000256" key="11">
    <source>
        <dbReference type="ARBA" id="ARBA00023163"/>
    </source>
</evidence>
<dbReference type="eggNOG" id="COG0358">
    <property type="taxonomic scope" value="Bacteria"/>
</dbReference>
<dbReference type="CDD" id="cd03364">
    <property type="entry name" value="TOPRIM_DnaG_primases"/>
    <property type="match status" value="1"/>
</dbReference>
<comment type="caution">
    <text evidence="17">The sequence shown here is derived from an EMBL/GenBank/DDBJ whole genome shotgun (WGS) entry which is preliminary data.</text>
</comment>
<dbReference type="GO" id="GO:0005737">
    <property type="term" value="C:cytoplasm"/>
    <property type="evidence" value="ECO:0007669"/>
    <property type="project" value="TreeGrafter"/>
</dbReference>
<feature type="compositionally biased region" description="Low complexity" evidence="15">
    <location>
        <begin position="453"/>
        <end position="463"/>
    </location>
</feature>
<dbReference type="PROSITE" id="PS50880">
    <property type="entry name" value="TOPRIM"/>
    <property type="match status" value="1"/>
</dbReference>
<dbReference type="GO" id="GO:0006269">
    <property type="term" value="P:DNA replication, synthesis of primer"/>
    <property type="evidence" value="ECO:0007669"/>
    <property type="project" value="UniProtKB-UniRule"/>
</dbReference>
<evidence type="ECO:0000256" key="4">
    <source>
        <dbReference type="ARBA" id="ARBA00022695"/>
    </source>
</evidence>
<dbReference type="Proteomes" id="UP000011744">
    <property type="component" value="Unassembled WGS sequence"/>
</dbReference>
<dbReference type="EMBL" id="AONQ01000019">
    <property type="protein sequence ID" value="EME70333.1"/>
    <property type="molecule type" value="Genomic_DNA"/>
</dbReference>
<evidence type="ECO:0000256" key="12">
    <source>
        <dbReference type="HAMAP-Rule" id="MF_00974"/>
    </source>
</evidence>
<dbReference type="FunFam" id="3.40.1360.10:FF:000002">
    <property type="entry name" value="DNA primase"/>
    <property type="match status" value="1"/>
</dbReference>
<feature type="region of interest" description="Disordered" evidence="15">
    <location>
        <begin position="417"/>
        <end position="472"/>
    </location>
</feature>
<dbReference type="Gene3D" id="3.90.980.10">
    <property type="entry name" value="DNA primase, catalytic core, N-terminal domain"/>
    <property type="match status" value="1"/>
</dbReference>
<dbReference type="EC" id="2.7.7.101" evidence="12"/>
<dbReference type="OrthoDB" id="9803773at2"/>
<dbReference type="GO" id="GO:0000428">
    <property type="term" value="C:DNA-directed RNA polymerase complex"/>
    <property type="evidence" value="ECO:0007669"/>
    <property type="project" value="UniProtKB-KW"/>
</dbReference>
<comment type="subunit">
    <text evidence="12">Monomer. Interacts with DnaB.</text>
</comment>
<dbReference type="GO" id="GO:0003677">
    <property type="term" value="F:DNA binding"/>
    <property type="evidence" value="ECO:0007669"/>
    <property type="project" value="UniProtKB-KW"/>
</dbReference>
<keyword evidence="18" id="KW-1185">Reference proteome</keyword>
<keyword evidence="2 12" id="KW-0639">Primosome</keyword>
<dbReference type="AlphaFoldDB" id="M3AC15"/>
<dbReference type="Pfam" id="PF01807">
    <property type="entry name" value="Zn_ribbon_DnaG"/>
    <property type="match status" value="1"/>
</dbReference>
<dbReference type="SMART" id="SM00400">
    <property type="entry name" value="ZnF_CHCC"/>
    <property type="match status" value="1"/>
</dbReference>
<dbReference type="InterPro" id="IPR037068">
    <property type="entry name" value="DNA_primase_core_N_sf"/>
</dbReference>
<comment type="domain">
    <text evidence="12">Contains an N-terminal zinc-binding domain, a central core domain that contains the primase activity, and a C-terminal DnaB-binding domain.</text>
</comment>
<dbReference type="InterPro" id="IPR036977">
    <property type="entry name" value="DNA_primase_Znf_CHC2"/>
</dbReference>
<dbReference type="SUPFAM" id="SSF57783">
    <property type="entry name" value="Zinc beta-ribbon"/>
    <property type="match status" value="1"/>
</dbReference>
<dbReference type="GO" id="GO:0003899">
    <property type="term" value="F:DNA-directed RNA polymerase activity"/>
    <property type="evidence" value="ECO:0007669"/>
    <property type="project" value="UniProtKB-UniRule"/>
</dbReference>
<evidence type="ECO:0000256" key="15">
    <source>
        <dbReference type="SAM" id="MobiDB-lite"/>
    </source>
</evidence>
<comment type="similarity">
    <text evidence="12 13">Belongs to the DnaG primase family.</text>
</comment>
<keyword evidence="5 12" id="KW-0235">DNA replication</keyword>
<organism evidence="17 18">
    <name type="scientific">Paramagnetospirillum caucaseum</name>
    <dbReference type="NCBI Taxonomy" id="1244869"/>
    <lineage>
        <taxon>Bacteria</taxon>
        <taxon>Pseudomonadati</taxon>
        <taxon>Pseudomonadota</taxon>
        <taxon>Alphaproteobacteria</taxon>
        <taxon>Rhodospirillales</taxon>
        <taxon>Magnetospirillaceae</taxon>
        <taxon>Paramagnetospirillum</taxon>
    </lineage>
</organism>
<dbReference type="NCBIfam" id="TIGR01391">
    <property type="entry name" value="dnaG"/>
    <property type="match status" value="1"/>
</dbReference>
<comment type="catalytic activity">
    <reaction evidence="12">
        <text>ssDNA + n NTP = ssDNA/pppN(pN)n-1 hybrid + (n-1) diphosphate.</text>
        <dbReference type="EC" id="2.7.7.101"/>
    </reaction>
</comment>
<dbReference type="Gene3D" id="3.40.1360.10">
    <property type="match status" value="1"/>
</dbReference>
<reference evidence="17 18" key="1">
    <citation type="journal article" date="2014" name="Genome Announc.">
        <title>Draft Genome Sequence of Magnetospirillum sp. Strain SO-1, a Freshwater Magnetotactic Bacterium Isolated from the Ol'khovka River, Russia.</title>
        <authorList>
            <person name="Grouzdev D.S."/>
            <person name="Dziuba M.V."/>
            <person name="Sukhacheva M.S."/>
            <person name="Mardanov A.V."/>
            <person name="Beletskiy A.V."/>
            <person name="Kuznetsov B.B."/>
            <person name="Skryabin K.G."/>
        </authorList>
    </citation>
    <scope>NUCLEOTIDE SEQUENCE [LARGE SCALE GENOMIC DNA]</scope>
    <source>
        <strain evidence="17 18">SO-1</strain>
    </source>
</reference>
<dbReference type="PANTHER" id="PTHR30313">
    <property type="entry name" value="DNA PRIMASE"/>
    <property type="match status" value="1"/>
</dbReference>
<evidence type="ECO:0000256" key="1">
    <source>
        <dbReference type="ARBA" id="ARBA00022478"/>
    </source>
</evidence>
<evidence type="ECO:0000259" key="16">
    <source>
        <dbReference type="PROSITE" id="PS50880"/>
    </source>
</evidence>
<dbReference type="FunFam" id="3.90.980.10:FF:000001">
    <property type="entry name" value="DNA primase"/>
    <property type="match status" value="1"/>
</dbReference>
<dbReference type="InterPro" id="IPR006295">
    <property type="entry name" value="DNA_primase_DnaG"/>
</dbReference>
<evidence type="ECO:0000256" key="6">
    <source>
        <dbReference type="ARBA" id="ARBA00022723"/>
    </source>
</evidence>
<evidence type="ECO:0000256" key="3">
    <source>
        <dbReference type="ARBA" id="ARBA00022679"/>
    </source>
</evidence>
<keyword evidence="9" id="KW-0460">Magnesium</keyword>
<accession>M3AC15</accession>
<keyword evidence="3 12" id="KW-0808">Transferase</keyword>
<gene>
    <name evidence="12" type="primary">dnaG</name>
    <name evidence="17" type="ORF">H261_09108</name>
</gene>
<dbReference type="InterPro" id="IPR030846">
    <property type="entry name" value="DnaG_bac"/>
</dbReference>
<dbReference type="Pfam" id="PF13662">
    <property type="entry name" value="Toprim_4"/>
    <property type="match status" value="1"/>
</dbReference>
<dbReference type="InterPro" id="IPR050219">
    <property type="entry name" value="DnaG_primase"/>
</dbReference>
<comment type="cofactor">
    <cofactor evidence="12 13 14">
        <name>Zn(2+)</name>
        <dbReference type="ChEBI" id="CHEBI:29105"/>
    </cofactor>
    <text evidence="12 13 14">Binds 1 zinc ion per monomer.</text>
</comment>
<evidence type="ECO:0000256" key="2">
    <source>
        <dbReference type="ARBA" id="ARBA00022515"/>
    </source>
</evidence>
<evidence type="ECO:0000256" key="5">
    <source>
        <dbReference type="ARBA" id="ARBA00022705"/>
    </source>
</evidence>
<sequence>MAFPPQFLDELRARVPVTSVVARRVKLVRKGREHQGLCPFHNEKTPSFTVNEDKGFFHCFGCGAHGDAIGFEMRAGHLGFTEAVEKLAAEAGLEVPKATPEERVREQRRASLHDALESAAAFFEKHLRGPAGRDGFAYLKNRGLSDDTIARFRLGFAPDSREALKSSLMSKECPESLLIEAGLLKKPDNGGGSFDYFRGRVMFPITDRRGRVIGFGARTLGDGQPKYLNSPDTPLFHKGQTLYGLAHAREQARELNRVVVVEGYMDVIALHQAGFAYAVAPLGTAVTEQQIEELWRLAPEPILCLDGDKAGQRAMARALERAFPILKPGQSLRFATLPSPEDPDSLIKAKGPAAMAAVLDAAQPLVEVAWRIATLDRPLDTPERRALLEKELSDKAHTIADEAVRWQYLATFRQKAKDSFRPPPRPWNNAGGGRPGGRGFGRFGQPPQAPLKGPDGLLPGAGRPRPPRPNSGAQEWMMLALVLDHPRLMDSIGERLGETTFADKTLDNLRRGILKHLGAARDLDADGLAAHLRTDGYSEVLDFLLDANERRVRAVRSDLSAEDARTHWEHVYNLYTRKDLLADVSEANAELAQGPTAASWSRFEAVKKQQQAATTLDDEVSGDG</sequence>
<evidence type="ECO:0000313" key="17">
    <source>
        <dbReference type="EMBL" id="EME70333.1"/>
    </source>
</evidence>
<evidence type="ECO:0000256" key="7">
    <source>
        <dbReference type="ARBA" id="ARBA00022771"/>
    </source>
</evidence>
<name>M3AC15_9PROT</name>
<dbReference type="PANTHER" id="PTHR30313:SF2">
    <property type="entry name" value="DNA PRIMASE"/>
    <property type="match status" value="1"/>
</dbReference>
<evidence type="ECO:0000313" key="18">
    <source>
        <dbReference type="Proteomes" id="UP000011744"/>
    </source>
</evidence>
<evidence type="ECO:0000256" key="9">
    <source>
        <dbReference type="ARBA" id="ARBA00022842"/>
    </source>
</evidence>
<proteinExistence type="inferred from homology"/>
<dbReference type="InterPro" id="IPR002694">
    <property type="entry name" value="Znf_CHC2"/>
</dbReference>
<evidence type="ECO:0000256" key="14">
    <source>
        <dbReference type="PIRSR" id="PIRSR002811-1"/>
    </source>
</evidence>
<keyword evidence="7 12" id="KW-0863">Zinc-finger</keyword>
<keyword evidence="6 12" id="KW-0479">Metal-binding</keyword>
<protein>
    <recommendedName>
        <fullName evidence="12 13">DNA primase</fullName>
        <ecNumber evidence="12">2.7.7.101</ecNumber>
    </recommendedName>
</protein>
<dbReference type="RefSeq" id="WP_008616660.1">
    <property type="nucleotide sequence ID" value="NZ_AONQ01000019.1"/>
</dbReference>